<comment type="subcellular location">
    <subcellularLocation>
        <location evidence="1">Nucleus</location>
    </subcellularLocation>
</comment>
<dbReference type="RefSeq" id="XP_028285836.1">
    <property type="nucleotide sequence ID" value="XM_028430035.1"/>
</dbReference>
<dbReference type="SMART" id="SM00398">
    <property type="entry name" value="HMG"/>
    <property type="match status" value="3"/>
</dbReference>
<dbReference type="GO" id="GO:0003677">
    <property type="term" value="F:DNA binding"/>
    <property type="evidence" value="ECO:0007669"/>
    <property type="project" value="UniProtKB-UniRule"/>
</dbReference>
<dbReference type="SUPFAM" id="SSF47095">
    <property type="entry name" value="HMG-box"/>
    <property type="match status" value="3"/>
</dbReference>
<feature type="DNA-binding region" description="HMG box" evidence="4">
    <location>
        <begin position="197"/>
        <end position="261"/>
    </location>
</feature>
<evidence type="ECO:0000256" key="2">
    <source>
        <dbReference type="ARBA" id="ARBA00023125"/>
    </source>
</evidence>
<dbReference type="InterPro" id="IPR051762">
    <property type="entry name" value="UBF1"/>
</dbReference>
<feature type="domain" description="HMG box" evidence="6">
    <location>
        <begin position="197"/>
        <end position="261"/>
    </location>
</feature>
<name>A0A6P7KEN4_9TELE</name>
<organism evidence="7 8">
    <name type="scientific">Parambassis ranga</name>
    <name type="common">Indian glassy fish</name>
    <dbReference type="NCBI Taxonomy" id="210632"/>
    <lineage>
        <taxon>Eukaryota</taxon>
        <taxon>Metazoa</taxon>
        <taxon>Chordata</taxon>
        <taxon>Craniata</taxon>
        <taxon>Vertebrata</taxon>
        <taxon>Euteleostomi</taxon>
        <taxon>Actinopterygii</taxon>
        <taxon>Neopterygii</taxon>
        <taxon>Teleostei</taxon>
        <taxon>Neoteleostei</taxon>
        <taxon>Acanthomorphata</taxon>
        <taxon>Ovalentaria</taxon>
        <taxon>Ambassidae</taxon>
        <taxon>Parambassis</taxon>
    </lineage>
</organism>
<dbReference type="GeneID" id="114451437"/>
<feature type="region of interest" description="Disordered" evidence="5">
    <location>
        <begin position="373"/>
        <end position="418"/>
    </location>
</feature>
<sequence length="418" mass="49350">MTSKGSVTWTKENLQMLLAKLKASIPEAERCFVYSKAQKSVDWNKVAFPPFSPAECEEKWKQILQKMRKIRSLTELITEAEDVISNPNQNKKIHPELPKKPSPPNALYFEENFTRIQEQHPEMSAPLLFTFTTKMYKGLSEEEKAPYVEKFNLANKEYKKKMLAFRLRYDKLSSRDLKNYQNSDTSDEGEDADFLPHKPPRNSYNLFCKEQKGIMKGSSKRSCMAQWAQLWGKLDPSVKREYNTRCSAMRLEYAKKMKSYAKIRKRTSAFIPGEPKMPPQSSNMIFYHNQMALLKDQIPDRRQRLAKASRMFKKLSTKEKEHYKEIMHDSMKKYWRDLQKWFDMLSTAQQQEYLKQHPNKCPHLTQKLFDAEDLHHLPSDSEDEDIEDSSSDEEDNMEWNEDGNEEEEEEENITFVID</sequence>
<dbReference type="Gene3D" id="1.10.30.10">
    <property type="entry name" value="High mobility group box domain"/>
    <property type="match status" value="3"/>
</dbReference>
<evidence type="ECO:0000256" key="4">
    <source>
        <dbReference type="PROSITE-ProRule" id="PRU00267"/>
    </source>
</evidence>
<keyword evidence="2 4" id="KW-0238">DNA-binding</keyword>
<evidence type="ECO:0000256" key="5">
    <source>
        <dbReference type="SAM" id="MobiDB-lite"/>
    </source>
</evidence>
<evidence type="ECO:0000313" key="7">
    <source>
        <dbReference type="Proteomes" id="UP000515145"/>
    </source>
</evidence>
<dbReference type="PANTHER" id="PTHR46318:SF2">
    <property type="entry name" value="NUCLEOLAR TRANSCRIPTION FACTOR 1"/>
    <property type="match status" value="1"/>
</dbReference>
<evidence type="ECO:0000259" key="6">
    <source>
        <dbReference type="PROSITE" id="PS50118"/>
    </source>
</evidence>
<accession>A0A6P7KEN4</accession>
<dbReference type="Pfam" id="PF00505">
    <property type="entry name" value="HMG_box"/>
    <property type="match status" value="1"/>
</dbReference>
<evidence type="ECO:0000256" key="3">
    <source>
        <dbReference type="ARBA" id="ARBA00023242"/>
    </source>
</evidence>
<dbReference type="PANTHER" id="PTHR46318">
    <property type="entry name" value="UPSTREAM BINDING TRANSCRIPTION FACTOR"/>
    <property type="match status" value="1"/>
</dbReference>
<gene>
    <name evidence="8" type="primary">LOC114451437</name>
</gene>
<dbReference type="AlphaFoldDB" id="A0A6P7KEN4"/>
<feature type="compositionally biased region" description="Acidic residues" evidence="5">
    <location>
        <begin position="380"/>
        <end position="412"/>
    </location>
</feature>
<dbReference type="GO" id="GO:0005634">
    <property type="term" value="C:nucleus"/>
    <property type="evidence" value="ECO:0007669"/>
    <property type="project" value="UniProtKB-SubCell"/>
</dbReference>
<keyword evidence="7" id="KW-1185">Reference proteome</keyword>
<protein>
    <submittedName>
        <fullName evidence="8">Nucleolar transcription factor 1-like</fullName>
    </submittedName>
</protein>
<dbReference type="InterPro" id="IPR036910">
    <property type="entry name" value="HMG_box_dom_sf"/>
</dbReference>
<dbReference type="InterPro" id="IPR009071">
    <property type="entry name" value="HMG_box_dom"/>
</dbReference>
<reference evidence="8" key="1">
    <citation type="submission" date="2025-08" db="UniProtKB">
        <authorList>
            <consortium name="RefSeq"/>
        </authorList>
    </citation>
    <scope>IDENTIFICATION</scope>
</reference>
<dbReference type="PROSITE" id="PS50118">
    <property type="entry name" value="HMG_BOX_2"/>
    <property type="match status" value="2"/>
</dbReference>
<evidence type="ECO:0000313" key="8">
    <source>
        <dbReference type="RefSeq" id="XP_028285836.1"/>
    </source>
</evidence>
<dbReference type="InParanoid" id="A0A6P7KEN4"/>
<dbReference type="OrthoDB" id="1919336at2759"/>
<dbReference type="Proteomes" id="UP000515145">
    <property type="component" value="Chromosome 19"/>
</dbReference>
<evidence type="ECO:0000256" key="1">
    <source>
        <dbReference type="ARBA" id="ARBA00004123"/>
    </source>
</evidence>
<feature type="DNA-binding region" description="HMG box" evidence="4">
    <location>
        <begin position="98"/>
        <end position="166"/>
    </location>
</feature>
<proteinExistence type="predicted"/>
<feature type="domain" description="HMG box" evidence="6">
    <location>
        <begin position="98"/>
        <end position="166"/>
    </location>
</feature>
<keyword evidence="3 4" id="KW-0539">Nucleus</keyword>